<accession>A0ACC2V1Q5</accession>
<organism evidence="1 2">
    <name type="scientific">Naganishia friedmannii</name>
    <dbReference type="NCBI Taxonomy" id="89922"/>
    <lineage>
        <taxon>Eukaryota</taxon>
        <taxon>Fungi</taxon>
        <taxon>Dikarya</taxon>
        <taxon>Basidiomycota</taxon>
        <taxon>Agaricomycotina</taxon>
        <taxon>Tremellomycetes</taxon>
        <taxon>Filobasidiales</taxon>
        <taxon>Filobasidiaceae</taxon>
        <taxon>Naganishia</taxon>
    </lineage>
</organism>
<dbReference type="Proteomes" id="UP001227268">
    <property type="component" value="Unassembled WGS sequence"/>
</dbReference>
<evidence type="ECO:0000313" key="1">
    <source>
        <dbReference type="EMBL" id="KAJ9093050.1"/>
    </source>
</evidence>
<dbReference type="EMBL" id="JASBWT010000033">
    <property type="protein sequence ID" value="KAJ9093050.1"/>
    <property type="molecule type" value="Genomic_DNA"/>
</dbReference>
<protein>
    <submittedName>
        <fullName evidence="1">Uncharacterized protein</fullName>
    </submittedName>
</protein>
<name>A0ACC2V1Q5_9TREE</name>
<keyword evidence="2" id="KW-1185">Reference proteome</keyword>
<sequence length="318" mass="32743">MGLFKKRPGSALAPNTGLVNSTPSGQGYAGGNGGGGGKFGAAGSGTSSGLRSMTIGMWVLWVFAFVGFWVAFIGMCVGEAGLNSATGGPAMGTLWFAIIFQAAVIVHLTLAIARSTLPVHRLQLCFILAILVVFAVNGVEYIYQGQARAREGLDYAGALKAVGAGWLMLAIVDIIWLLWLSSEEDTFLHRTIFSSTMTSAHAPQAAMTGGHQQYQQQPYIDGRPMSYGGGGGNGATGHEDLYAAGGTTYPPAGSGMNGYHAAPLGTPVKVVTREREYANGGAGGPVGSTTMTSGAIAGTSVGQPHSMASDGQYKLRAK</sequence>
<proteinExistence type="predicted"/>
<gene>
    <name evidence="1" type="ORF">QFC21_006541</name>
</gene>
<reference evidence="1" key="1">
    <citation type="submission" date="2023-04" db="EMBL/GenBank/DDBJ databases">
        <title>Draft Genome sequencing of Naganishia species isolated from polar environments using Oxford Nanopore Technology.</title>
        <authorList>
            <person name="Leo P."/>
            <person name="Venkateswaran K."/>
        </authorList>
    </citation>
    <scope>NUCLEOTIDE SEQUENCE</scope>
    <source>
        <strain evidence="1">MNA-CCFEE 5423</strain>
    </source>
</reference>
<comment type="caution">
    <text evidence="1">The sequence shown here is derived from an EMBL/GenBank/DDBJ whole genome shotgun (WGS) entry which is preliminary data.</text>
</comment>
<evidence type="ECO:0000313" key="2">
    <source>
        <dbReference type="Proteomes" id="UP001227268"/>
    </source>
</evidence>